<feature type="transmembrane region" description="Helical" evidence="6">
    <location>
        <begin position="162"/>
        <end position="183"/>
    </location>
</feature>
<evidence type="ECO:0000256" key="3">
    <source>
        <dbReference type="ARBA" id="ARBA00022989"/>
    </source>
</evidence>
<feature type="transmembrane region" description="Helical" evidence="6">
    <location>
        <begin position="34"/>
        <end position="53"/>
    </location>
</feature>
<reference evidence="9" key="1">
    <citation type="journal article" date="2015" name="BMC Genomics">
        <title>Draft genome of a commonly misdiagnosed multidrug resistant pathogen Candida auris.</title>
        <authorList>
            <person name="Chatterjee S."/>
            <person name="Alampalli S.V."/>
            <person name="Nageshan R.K."/>
            <person name="Chettiar S.T."/>
            <person name="Joshi S."/>
            <person name="Tatu U.S."/>
        </authorList>
    </citation>
    <scope>NUCLEOTIDE SEQUENCE [LARGE SCALE GENOMIC DNA]</scope>
    <source>
        <strain evidence="9">6684</strain>
    </source>
</reference>
<evidence type="ECO:0000256" key="4">
    <source>
        <dbReference type="ARBA" id="ARBA00023136"/>
    </source>
</evidence>
<feature type="domain" description="TLC" evidence="7">
    <location>
        <begin position="62"/>
        <end position="268"/>
    </location>
</feature>
<feature type="transmembrane region" description="Helical" evidence="6">
    <location>
        <begin position="65"/>
        <end position="89"/>
    </location>
</feature>
<feature type="transmembrane region" description="Helical" evidence="6">
    <location>
        <begin position="135"/>
        <end position="156"/>
    </location>
</feature>
<dbReference type="EMBL" id="LGST01000033">
    <property type="protein sequence ID" value="KND98359.1"/>
    <property type="molecule type" value="Genomic_DNA"/>
</dbReference>
<dbReference type="InterPro" id="IPR050846">
    <property type="entry name" value="TLCD"/>
</dbReference>
<dbReference type="Pfam" id="PF03798">
    <property type="entry name" value="TRAM_LAG1_CLN8"/>
    <property type="match status" value="1"/>
</dbReference>
<sequence length="283" mass="31987">MFVAYEDPLAWTRPFPANPSSLFLAHWHEVVGSFLFYCVIQALSPTISTALIGKAYTGLNHKTKLNFDIHVVSMVQCIISIVALIPAWGHEHFQNRASDPYGSIFGYNAYSGFVTAITIGYFIWDLIVCLMYIRLFGVGFLLHAFAALYVFTVALVKPYCMPWMPAFLLFELSTPFVNINWFSSRLPAGMVPDKVILINGILLLITFFLVRIAWGFYAVGLVAYDMYRVAHMASVFWPATILILNFSLDVLNVYWFMKMVAIAKKKAKGSKTRPVAKEAAKYE</sequence>
<feature type="transmembrane region" description="Helical" evidence="6">
    <location>
        <begin position="109"/>
        <end position="128"/>
    </location>
</feature>
<comment type="caution">
    <text evidence="8">The sequence shown here is derived from an EMBL/GenBank/DDBJ whole genome shotgun (WGS) entry which is preliminary data.</text>
</comment>
<evidence type="ECO:0000259" key="7">
    <source>
        <dbReference type="PROSITE" id="PS50922"/>
    </source>
</evidence>
<evidence type="ECO:0000256" key="2">
    <source>
        <dbReference type="ARBA" id="ARBA00022692"/>
    </source>
</evidence>
<name>A0A0L0NWE7_CANAR</name>
<dbReference type="SMART" id="SM00724">
    <property type="entry name" value="TLC"/>
    <property type="match status" value="1"/>
</dbReference>
<dbReference type="VEuPathDB" id="FungiDB:CJI97_003741"/>
<keyword evidence="3 6" id="KW-1133">Transmembrane helix</keyword>
<feature type="transmembrane region" description="Helical" evidence="6">
    <location>
        <begin position="195"/>
        <end position="223"/>
    </location>
</feature>
<dbReference type="InterPro" id="IPR006634">
    <property type="entry name" value="TLC-dom"/>
</dbReference>
<evidence type="ECO:0000256" key="6">
    <source>
        <dbReference type="SAM" id="Phobius"/>
    </source>
</evidence>
<dbReference type="PROSITE" id="PS50922">
    <property type="entry name" value="TLC"/>
    <property type="match status" value="1"/>
</dbReference>
<dbReference type="VEuPathDB" id="FungiDB:CJJ07_004673"/>
<dbReference type="PANTHER" id="PTHR13439:SF0">
    <property type="entry name" value="TOPOISOMERASE I DAMAGE AFFECTED PROTEIN 4"/>
    <property type="match status" value="1"/>
</dbReference>
<comment type="subcellular location">
    <subcellularLocation>
        <location evidence="1">Membrane</location>
        <topology evidence="1">Multi-pass membrane protein</topology>
    </subcellularLocation>
</comment>
<feature type="transmembrane region" description="Helical" evidence="6">
    <location>
        <begin position="235"/>
        <end position="256"/>
    </location>
</feature>
<dbReference type="GO" id="GO:0005783">
    <property type="term" value="C:endoplasmic reticulum"/>
    <property type="evidence" value="ECO:0007669"/>
    <property type="project" value="TreeGrafter"/>
</dbReference>
<dbReference type="VEuPathDB" id="FungiDB:CJJ09_000438"/>
<dbReference type="GO" id="GO:0055088">
    <property type="term" value="P:lipid homeostasis"/>
    <property type="evidence" value="ECO:0007669"/>
    <property type="project" value="TreeGrafter"/>
</dbReference>
<dbReference type="GO" id="GO:0016020">
    <property type="term" value="C:membrane"/>
    <property type="evidence" value="ECO:0007669"/>
    <property type="project" value="UniProtKB-SubCell"/>
</dbReference>
<dbReference type="VEuPathDB" id="FungiDB:B9J08_003666"/>
<evidence type="ECO:0000256" key="5">
    <source>
        <dbReference type="PROSITE-ProRule" id="PRU00205"/>
    </source>
</evidence>
<evidence type="ECO:0000313" key="9">
    <source>
        <dbReference type="Proteomes" id="UP000037122"/>
    </source>
</evidence>
<gene>
    <name evidence="8" type="ORF">QG37_04891</name>
</gene>
<evidence type="ECO:0000256" key="1">
    <source>
        <dbReference type="ARBA" id="ARBA00004141"/>
    </source>
</evidence>
<dbReference type="PANTHER" id="PTHR13439">
    <property type="entry name" value="CT120 PROTEIN"/>
    <property type="match status" value="1"/>
</dbReference>
<evidence type="ECO:0000313" key="8">
    <source>
        <dbReference type="EMBL" id="KND98359.1"/>
    </source>
</evidence>
<accession>A0A0L0NWE7</accession>
<keyword evidence="4 5" id="KW-0472">Membrane</keyword>
<organism evidence="8 9">
    <name type="scientific">Candidozyma auris</name>
    <name type="common">Yeast</name>
    <name type="synonym">Candida auris</name>
    <dbReference type="NCBI Taxonomy" id="498019"/>
    <lineage>
        <taxon>Eukaryota</taxon>
        <taxon>Fungi</taxon>
        <taxon>Dikarya</taxon>
        <taxon>Ascomycota</taxon>
        <taxon>Saccharomycotina</taxon>
        <taxon>Pichiomycetes</taxon>
        <taxon>Metschnikowiaceae</taxon>
        <taxon>Candidozyma</taxon>
    </lineage>
</organism>
<protein>
    <recommendedName>
        <fullName evidence="7">TLC domain-containing protein</fullName>
    </recommendedName>
</protein>
<proteinExistence type="predicted"/>
<dbReference type="AlphaFoldDB" id="A0A0L0NWE7"/>
<dbReference type="VEuPathDB" id="FungiDB:CJI96_0002200"/>
<dbReference type="Proteomes" id="UP000037122">
    <property type="component" value="Unassembled WGS sequence"/>
</dbReference>
<keyword evidence="2 5" id="KW-0812">Transmembrane</keyword>
<dbReference type="VEuPathDB" id="FungiDB:QG37_04891"/>